<evidence type="ECO:0000313" key="1">
    <source>
        <dbReference type="EMBL" id="KAK8565569.1"/>
    </source>
</evidence>
<proteinExistence type="predicted"/>
<gene>
    <name evidence="1" type="ORF">V6N12_059127</name>
</gene>
<protein>
    <submittedName>
        <fullName evidence="1">Uncharacterized protein</fullName>
    </submittedName>
</protein>
<dbReference type="EMBL" id="JBBPBM010000010">
    <property type="protein sequence ID" value="KAK8565569.1"/>
    <property type="molecule type" value="Genomic_DNA"/>
</dbReference>
<organism evidence="1 2">
    <name type="scientific">Hibiscus sabdariffa</name>
    <name type="common">roselle</name>
    <dbReference type="NCBI Taxonomy" id="183260"/>
    <lineage>
        <taxon>Eukaryota</taxon>
        <taxon>Viridiplantae</taxon>
        <taxon>Streptophyta</taxon>
        <taxon>Embryophyta</taxon>
        <taxon>Tracheophyta</taxon>
        <taxon>Spermatophyta</taxon>
        <taxon>Magnoliopsida</taxon>
        <taxon>eudicotyledons</taxon>
        <taxon>Gunneridae</taxon>
        <taxon>Pentapetalae</taxon>
        <taxon>rosids</taxon>
        <taxon>malvids</taxon>
        <taxon>Malvales</taxon>
        <taxon>Malvaceae</taxon>
        <taxon>Malvoideae</taxon>
        <taxon>Hibiscus</taxon>
    </lineage>
</organism>
<accession>A0ABR2EU56</accession>
<evidence type="ECO:0000313" key="2">
    <source>
        <dbReference type="Proteomes" id="UP001472677"/>
    </source>
</evidence>
<sequence length="100" mass="11979">MLLGRNGRVRVACVFNSLLLATEYAHIRQELIRKPAMIFISHHPDMTSTVHTRPVLPLFWTFQIFEFKFHYFYFDYGIPQNQRVWALDLFDAFARSRNQN</sequence>
<dbReference type="Proteomes" id="UP001472677">
    <property type="component" value="Unassembled WGS sequence"/>
</dbReference>
<name>A0ABR2EU56_9ROSI</name>
<reference evidence="1 2" key="1">
    <citation type="journal article" date="2024" name="G3 (Bethesda)">
        <title>Genome assembly of Hibiscus sabdariffa L. provides insights into metabolisms of medicinal natural products.</title>
        <authorList>
            <person name="Kim T."/>
        </authorList>
    </citation>
    <scope>NUCLEOTIDE SEQUENCE [LARGE SCALE GENOMIC DNA]</scope>
    <source>
        <strain evidence="1">TK-2024</strain>
        <tissue evidence="1">Old leaves</tissue>
    </source>
</reference>
<keyword evidence="2" id="KW-1185">Reference proteome</keyword>
<comment type="caution">
    <text evidence="1">The sequence shown here is derived from an EMBL/GenBank/DDBJ whole genome shotgun (WGS) entry which is preliminary data.</text>
</comment>